<evidence type="ECO:0000313" key="2">
    <source>
        <dbReference type="EMBL" id="CAG9807022.1"/>
    </source>
</evidence>
<dbReference type="GO" id="GO:1902936">
    <property type="term" value="F:phosphatidylinositol bisphosphate binding"/>
    <property type="evidence" value="ECO:0007669"/>
    <property type="project" value="TreeGrafter"/>
</dbReference>
<dbReference type="Gene3D" id="1.20.5.1200">
    <property type="entry name" value="Alpha-tocopherol transfer"/>
    <property type="match status" value="1"/>
</dbReference>
<protein>
    <recommendedName>
        <fullName evidence="1">CRAL-TRIO domain-containing protein</fullName>
    </recommendedName>
</protein>
<reference evidence="2" key="2">
    <citation type="submission" date="2022-10" db="EMBL/GenBank/DDBJ databases">
        <authorList>
            <consortium name="ENA_rothamsted_submissions"/>
            <consortium name="culmorum"/>
            <person name="King R."/>
        </authorList>
    </citation>
    <scope>NUCLEOTIDE SEQUENCE</scope>
</reference>
<dbReference type="PANTHER" id="PTHR10174">
    <property type="entry name" value="ALPHA-TOCOPHEROL TRANSFER PROTEIN-RELATED"/>
    <property type="match status" value="1"/>
</dbReference>
<dbReference type="Pfam" id="PF00650">
    <property type="entry name" value="CRAL_TRIO"/>
    <property type="match status" value="1"/>
</dbReference>
<dbReference type="AlphaFoldDB" id="A0A9N9WWT8"/>
<dbReference type="InterPro" id="IPR001251">
    <property type="entry name" value="CRAL-TRIO_dom"/>
</dbReference>
<dbReference type="InterPro" id="IPR036273">
    <property type="entry name" value="CRAL/TRIO_N_dom_sf"/>
</dbReference>
<dbReference type="OrthoDB" id="1434354at2759"/>
<dbReference type="EMBL" id="OU895879">
    <property type="protein sequence ID" value="CAG9807022.1"/>
    <property type="molecule type" value="Genomic_DNA"/>
</dbReference>
<accession>A0A9N9WWT8</accession>
<dbReference type="PANTHER" id="PTHR10174:SF208">
    <property type="entry name" value="CRAL-TRIO DOMAIN-CONTAINING PROTEIN DDB_G0278031"/>
    <property type="match status" value="1"/>
</dbReference>
<proteinExistence type="predicted"/>
<name>A0A9N9WWT8_9DIPT</name>
<dbReference type="GO" id="GO:0016020">
    <property type="term" value="C:membrane"/>
    <property type="evidence" value="ECO:0007669"/>
    <property type="project" value="TreeGrafter"/>
</dbReference>
<dbReference type="Proteomes" id="UP001153620">
    <property type="component" value="Chromosome 3"/>
</dbReference>
<dbReference type="InterPro" id="IPR036865">
    <property type="entry name" value="CRAL-TRIO_dom_sf"/>
</dbReference>
<evidence type="ECO:0000313" key="3">
    <source>
        <dbReference type="Proteomes" id="UP001153620"/>
    </source>
</evidence>
<keyword evidence="3" id="KW-1185">Reference proteome</keyword>
<dbReference type="SUPFAM" id="SSF52087">
    <property type="entry name" value="CRAL/TRIO domain"/>
    <property type="match status" value="1"/>
</dbReference>
<sequence>MVRILEKYQSKSITPVDDYECKLSDELIKAANDLLGETPEIRDECLTEFREWIWNNPRIEKCRMDSMFLLRFLRINRFSMQHAKECFERYLIFREGLYGCDWFTNLDLNRPGLSQVLNDGLYVVLPTKAKTGETIVLVRCGASNPSDKDAGNIAFCVSTLVMETVFEDEENQIRGYRLILDMSKVKLSHYFMFNFSTWFRILKHVERTFTGRHISCSIMGLNPATRFISNMIIKHMREKMRKVVSCPSCPKELDFLDIKYLPTDLGGEYTVEQLMEPLKKKLKLWRDLFLKYGEMKVNRKYYTDAVLKCDAGTLTHKLENKSAKLLTVYPDENENN</sequence>
<dbReference type="SUPFAM" id="SSF46938">
    <property type="entry name" value="CRAL/TRIO N-terminal domain"/>
    <property type="match status" value="1"/>
</dbReference>
<gene>
    <name evidence="2" type="ORF">CHIRRI_LOCUS9874</name>
</gene>
<organism evidence="2 3">
    <name type="scientific">Chironomus riparius</name>
    <dbReference type="NCBI Taxonomy" id="315576"/>
    <lineage>
        <taxon>Eukaryota</taxon>
        <taxon>Metazoa</taxon>
        <taxon>Ecdysozoa</taxon>
        <taxon>Arthropoda</taxon>
        <taxon>Hexapoda</taxon>
        <taxon>Insecta</taxon>
        <taxon>Pterygota</taxon>
        <taxon>Neoptera</taxon>
        <taxon>Endopterygota</taxon>
        <taxon>Diptera</taxon>
        <taxon>Nematocera</taxon>
        <taxon>Chironomoidea</taxon>
        <taxon>Chironomidae</taxon>
        <taxon>Chironominae</taxon>
        <taxon>Chironomus</taxon>
    </lineage>
</organism>
<dbReference type="Gene3D" id="3.40.525.10">
    <property type="entry name" value="CRAL-TRIO lipid binding domain"/>
    <property type="match status" value="1"/>
</dbReference>
<evidence type="ECO:0000259" key="1">
    <source>
        <dbReference type="Pfam" id="PF00650"/>
    </source>
</evidence>
<reference evidence="2" key="1">
    <citation type="submission" date="2022-01" db="EMBL/GenBank/DDBJ databases">
        <authorList>
            <person name="King R."/>
        </authorList>
    </citation>
    <scope>NUCLEOTIDE SEQUENCE</scope>
</reference>
<feature type="domain" description="CRAL-TRIO" evidence="1">
    <location>
        <begin position="121"/>
        <end position="267"/>
    </location>
</feature>
<dbReference type="Gene3D" id="1.10.8.20">
    <property type="entry name" value="N-terminal domain of phosphatidylinositol transfer protein sec14p"/>
    <property type="match status" value="1"/>
</dbReference>